<evidence type="ECO:0000256" key="2">
    <source>
        <dbReference type="SAM" id="Phobius"/>
    </source>
</evidence>
<dbReference type="OrthoDB" id="4368645at2759"/>
<feature type="transmembrane region" description="Helical" evidence="2">
    <location>
        <begin position="25"/>
        <end position="46"/>
    </location>
</feature>
<name>W6PV86_PENRF</name>
<organism evidence="3 4">
    <name type="scientific">Penicillium roqueforti (strain FM164)</name>
    <dbReference type="NCBI Taxonomy" id="1365484"/>
    <lineage>
        <taxon>Eukaryota</taxon>
        <taxon>Fungi</taxon>
        <taxon>Dikarya</taxon>
        <taxon>Ascomycota</taxon>
        <taxon>Pezizomycotina</taxon>
        <taxon>Eurotiomycetes</taxon>
        <taxon>Eurotiomycetidae</taxon>
        <taxon>Eurotiales</taxon>
        <taxon>Aspergillaceae</taxon>
        <taxon>Penicillium</taxon>
    </lineage>
</organism>
<dbReference type="AlphaFoldDB" id="W6PV86"/>
<dbReference type="EMBL" id="HG792015">
    <property type="protein sequence ID" value="CDM27780.1"/>
    <property type="molecule type" value="Genomic_DNA"/>
</dbReference>
<keyword evidence="4" id="KW-1185">Reference proteome</keyword>
<gene>
    <name evidence="3" type="ORF">PROQFM164_S01g001591</name>
</gene>
<keyword evidence="2" id="KW-1133">Transmembrane helix</keyword>
<keyword evidence="2" id="KW-0472">Membrane</keyword>
<sequence>MNSKMASNSTQNETPAWLNSVFPGAYGLIGLVVVVALVFWAIRFLALEARLSDPQRALTDHFIRQVAEIRKAKAASKMEEKKEKTEEKDERKKRWADWLLKPFECPSLGLLEISFSTNAMLRRLGSSSNRKTDHPVLYVIVEEFGASTAEAEAELEDVDCDGIVIRWVRVPRGYRLPPKSKKASTLAEVVGALQGRK</sequence>
<evidence type="ECO:0000256" key="1">
    <source>
        <dbReference type="SAM" id="Coils"/>
    </source>
</evidence>
<dbReference type="Proteomes" id="UP000030686">
    <property type="component" value="Unassembled WGS sequence"/>
</dbReference>
<feature type="coiled-coil region" evidence="1">
    <location>
        <begin position="64"/>
        <end position="91"/>
    </location>
</feature>
<evidence type="ECO:0000313" key="3">
    <source>
        <dbReference type="EMBL" id="CDM27780.1"/>
    </source>
</evidence>
<reference evidence="3" key="1">
    <citation type="journal article" date="2014" name="Nat. Commun.">
        <title>Multiple recent horizontal transfers of a large genomic region in cheese making fungi.</title>
        <authorList>
            <person name="Cheeseman K."/>
            <person name="Ropars J."/>
            <person name="Renault P."/>
            <person name="Dupont J."/>
            <person name="Gouzy J."/>
            <person name="Branca A."/>
            <person name="Abraham A.L."/>
            <person name="Ceppi M."/>
            <person name="Conseiller E."/>
            <person name="Debuchy R."/>
            <person name="Malagnac F."/>
            <person name="Goarin A."/>
            <person name="Silar P."/>
            <person name="Lacoste S."/>
            <person name="Sallet E."/>
            <person name="Bensimon A."/>
            <person name="Giraud T."/>
            <person name="Brygoo Y."/>
        </authorList>
    </citation>
    <scope>NUCLEOTIDE SEQUENCE [LARGE SCALE GENOMIC DNA]</scope>
    <source>
        <strain evidence="3">FM164</strain>
    </source>
</reference>
<keyword evidence="1" id="KW-0175">Coiled coil</keyword>
<dbReference type="OMA" id="ELEDVDC"/>
<protein>
    <submittedName>
        <fullName evidence="3">Uncharacterized protein</fullName>
    </submittedName>
</protein>
<evidence type="ECO:0000313" key="4">
    <source>
        <dbReference type="Proteomes" id="UP000030686"/>
    </source>
</evidence>
<keyword evidence="2" id="KW-0812">Transmembrane</keyword>
<proteinExistence type="predicted"/>
<accession>W6PV86</accession>